<dbReference type="EMBL" id="QSFP01000013">
    <property type="protein sequence ID" value="RHA66302.1"/>
    <property type="molecule type" value="Genomic_DNA"/>
</dbReference>
<reference evidence="5 6" key="1">
    <citation type="submission" date="2018-08" db="EMBL/GenBank/DDBJ databases">
        <title>A genome reference for cultivated species of the human gut microbiota.</title>
        <authorList>
            <person name="Zou Y."/>
            <person name="Xue W."/>
            <person name="Luo G."/>
        </authorList>
    </citation>
    <scope>NUCLEOTIDE SEQUENCE [LARGE SCALE GENOMIC DNA]</scope>
    <source>
        <strain evidence="5 6">AM43-11</strain>
    </source>
</reference>
<dbReference type="Pfam" id="PF12844">
    <property type="entry name" value="HTH_19"/>
    <property type="match status" value="1"/>
</dbReference>
<organism evidence="5 6">
    <name type="scientific">Roseburia intestinalis</name>
    <dbReference type="NCBI Taxonomy" id="166486"/>
    <lineage>
        <taxon>Bacteria</taxon>
        <taxon>Bacillati</taxon>
        <taxon>Bacillota</taxon>
        <taxon>Clostridia</taxon>
        <taxon>Lachnospirales</taxon>
        <taxon>Lachnospiraceae</taxon>
        <taxon>Roseburia</taxon>
    </lineage>
</organism>
<gene>
    <name evidence="5" type="ORF">DW927_12255</name>
    <name evidence="4" type="ORF">GCK47_16770</name>
</gene>
<dbReference type="PANTHER" id="PTHR46558:SF11">
    <property type="entry name" value="HTH-TYPE TRANSCRIPTIONAL REGULATOR XRE"/>
    <property type="match status" value="1"/>
</dbReference>
<evidence type="ECO:0000313" key="5">
    <source>
        <dbReference type="EMBL" id="RHA66302.1"/>
    </source>
</evidence>
<dbReference type="GO" id="GO:0003677">
    <property type="term" value="F:DNA binding"/>
    <property type="evidence" value="ECO:0007669"/>
    <property type="project" value="UniProtKB-KW"/>
</dbReference>
<dbReference type="Proteomes" id="UP000284465">
    <property type="component" value="Unassembled WGS sequence"/>
</dbReference>
<dbReference type="InterPro" id="IPR010982">
    <property type="entry name" value="Lambda_DNA-bd_dom_sf"/>
</dbReference>
<keyword evidence="1" id="KW-0238">DNA-binding</keyword>
<evidence type="ECO:0000256" key="2">
    <source>
        <dbReference type="SAM" id="MobiDB-lite"/>
    </source>
</evidence>
<feature type="domain" description="HTH cro/C1-type" evidence="3">
    <location>
        <begin position="12"/>
        <end position="67"/>
    </location>
</feature>
<dbReference type="SMART" id="SM00530">
    <property type="entry name" value="HTH_XRE"/>
    <property type="match status" value="1"/>
</dbReference>
<dbReference type="Proteomes" id="UP000479531">
    <property type="component" value="Unassembled WGS sequence"/>
</dbReference>
<evidence type="ECO:0000313" key="4">
    <source>
        <dbReference type="EMBL" id="MVQ47292.1"/>
    </source>
</evidence>
<dbReference type="PANTHER" id="PTHR46558">
    <property type="entry name" value="TRACRIPTIONAL REGULATORY PROTEIN-RELATED-RELATED"/>
    <property type="match status" value="1"/>
</dbReference>
<proteinExistence type="predicted"/>
<dbReference type="PROSITE" id="PS50943">
    <property type="entry name" value="HTH_CROC1"/>
    <property type="match status" value="1"/>
</dbReference>
<dbReference type="RefSeq" id="WP_118591835.1">
    <property type="nucleotide sequence ID" value="NZ_JADNLD010000075.1"/>
</dbReference>
<evidence type="ECO:0000256" key="1">
    <source>
        <dbReference type="ARBA" id="ARBA00023125"/>
    </source>
</evidence>
<dbReference type="Gene3D" id="1.10.260.40">
    <property type="entry name" value="lambda repressor-like DNA-binding domains"/>
    <property type="match status" value="1"/>
</dbReference>
<evidence type="ECO:0000313" key="6">
    <source>
        <dbReference type="Proteomes" id="UP000284465"/>
    </source>
</evidence>
<dbReference type="EMBL" id="WGGT01000029">
    <property type="protein sequence ID" value="MVQ47292.1"/>
    <property type="molecule type" value="Genomic_DNA"/>
</dbReference>
<dbReference type="CDD" id="cd00093">
    <property type="entry name" value="HTH_XRE"/>
    <property type="match status" value="1"/>
</dbReference>
<dbReference type="InterPro" id="IPR001387">
    <property type="entry name" value="Cro/C1-type_HTH"/>
</dbReference>
<comment type="caution">
    <text evidence="5">The sequence shown here is derived from an EMBL/GenBank/DDBJ whole genome shotgun (WGS) entry which is preliminary data.</text>
</comment>
<evidence type="ECO:0000313" key="7">
    <source>
        <dbReference type="Proteomes" id="UP000479531"/>
    </source>
</evidence>
<protein>
    <submittedName>
        <fullName evidence="4">Helix-turn-helix domain-containing protein</fullName>
    </submittedName>
    <submittedName>
        <fullName evidence="5">XRE family transcriptional regulator</fullName>
    </submittedName>
</protein>
<sequence length="139" mass="15681">MELNTVEIGKRIRHGRKELGLSISDMCIKCGIASSGSLSKIENGVCMPSPVTYFSLAQVLGYSMEYLLTGEKKYKTEAKEYILTKTEEQFINGIRQLPQEEQSELYDILELKLRKVKGDAKKMGKSSNLQEEPKENLVS</sequence>
<name>A0A3R6EJX1_9FIRM</name>
<feature type="region of interest" description="Disordered" evidence="2">
    <location>
        <begin position="119"/>
        <end position="139"/>
    </location>
</feature>
<evidence type="ECO:0000259" key="3">
    <source>
        <dbReference type="PROSITE" id="PS50943"/>
    </source>
</evidence>
<accession>A0A3R6EJX1</accession>
<dbReference type="SUPFAM" id="SSF47413">
    <property type="entry name" value="lambda repressor-like DNA-binding domains"/>
    <property type="match status" value="1"/>
</dbReference>
<reference evidence="4 7" key="2">
    <citation type="submission" date="2019-10" db="EMBL/GenBank/DDBJ databases">
        <title>Roseburia spp. ameliorate alcoholic fatty liver via restoration of gut barrier function.</title>
        <authorList>
            <person name="Seo B."/>
            <person name="Ko G."/>
        </authorList>
    </citation>
    <scope>NUCLEOTIDE SEQUENCE [LARGE SCALE GENOMIC DNA]</scope>
    <source>
        <strain evidence="4 7">SNUG30017</strain>
    </source>
</reference>
<dbReference type="AlphaFoldDB" id="A0A3R6EJX1"/>